<dbReference type="PIRSF" id="PIRSF500176">
    <property type="entry name" value="L_ASNase"/>
    <property type="match status" value="1"/>
</dbReference>
<name>A0ABD3M805_9STRA</name>
<evidence type="ECO:0000256" key="6">
    <source>
        <dbReference type="PIRSR" id="PIRSR001220-2"/>
    </source>
</evidence>
<dbReference type="InterPro" id="IPR006033">
    <property type="entry name" value="AsnA_fam"/>
</dbReference>
<comment type="similarity">
    <text evidence="1">Belongs to the asparaginase 1 family.</text>
</comment>
<dbReference type="AlphaFoldDB" id="A0ABD3M805"/>
<evidence type="ECO:0000256" key="5">
    <source>
        <dbReference type="PIRSR" id="PIRSR001220-1"/>
    </source>
</evidence>
<dbReference type="PIRSF" id="PIRSF001220">
    <property type="entry name" value="L-ASNase_gatD"/>
    <property type="match status" value="1"/>
</dbReference>
<dbReference type="InterPro" id="IPR006034">
    <property type="entry name" value="Asparaginase/glutaminase-like"/>
</dbReference>
<evidence type="ECO:0000313" key="11">
    <source>
        <dbReference type="Proteomes" id="UP001530293"/>
    </source>
</evidence>
<evidence type="ECO:0000256" key="2">
    <source>
        <dbReference type="ARBA" id="ARBA00012920"/>
    </source>
</evidence>
<dbReference type="SUPFAM" id="SSF53774">
    <property type="entry name" value="Glutaminase/Asparaginase"/>
    <property type="match status" value="1"/>
</dbReference>
<comment type="caution">
    <text evidence="10">The sequence shown here is derived from an EMBL/GenBank/DDBJ whole genome shotgun (WGS) entry which is preliminary data.</text>
</comment>
<dbReference type="GO" id="GO:0009066">
    <property type="term" value="P:aspartate family amino acid metabolic process"/>
    <property type="evidence" value="ECO:0007669"/>
    <property type="project" value="UniProtKB-ARBA"/>
</dbReference>
<reference evidence="10 11" key="1">
    <citation type="submission" date="2024-10" db="EMBL/GenBank/DDBJ databases">
        <title>Updated reference genomes for cyclostephanoid diatoms.</title>
        <authorList>
            <person name="Roberts W.R."/>
            <person name="Alverson A.J."/>
        </authorList>
    </citation>
    <scope>NUCLEOTIDE SEQUENCE [LARGE SCALE GENOMIC DNA]</scope>
    <source>
        <strain evidence="10 11">AJA232-27</strain>
    </source>
</reference>
<dbReference type="EMBL" id="JALLBG020000194">
    <property type="protein sequence ID" value="KAL3760083.1"/>
    <property type="molecule type" value="Genomic_DNA"/>
</dbReference>
<keyword evidence="11" id="KW-1185">Reference proteome</keyword>
<feature type="binding site" evidence="6">
    <location>
        <position position="438"/>
    </location>
    <ligand>
        <name>substrate</name>
    </ligand>
</feature>
<evidence type="ECO:0000313" key="10">
    <source>
        <dbReference type="EMBL" id="KAL3760083.1"/>
    </source>
</evidence>
<gene>
    <name evidence="10" type="ORF">ACHAWU_006631</name>
</gene>
<dbReference type="InterPro" id="IPR027473">
    <property type="entry name" value="L-asparaginase_C"/>
</dbReference>
<dbReference type="Pfam" id="PF17763">
    <property type="entry name" value="Asparaginase_C"/>
    <property type="match status" value="1"/>
</dbReference>
<feature type="region of interest" description="Disordered" evidence="7">
    <location>
        <begin position="247"/>
        <end position="295"/>
    </location>
</feature>
<dbReference type="NCBIfam" id="TIGR00519">
    <property type="entry name" value="asnASE_I"/>
    <property type="match status" value="1"/>
</dbReference>
<evidence type="ECO:0000259" key="8">
    <source>
        <dbReference type="Pfam" id="PF00710"/>
    </source>
</evidence>
<dbReference type="InterPro" id="IPR040919">
    <property type="entry name" value="Asparaginase_C"/>
</dbReference>
<comment type="catalytic activity">
    <reaction evidence="4">
        <text>L-asparagine + H2O = L-aspartate + NH4(+)</text>
        <dbReference type="Rhea" id="RHEA:21016"/>
        <dbReference type="ChEBI" id="CHEBI:15377"/>
        <dbReference type="ChEBI" id="CHEBI:28938"/>
        <dbReference type="ChEBI" id="CHEBI:29991"/>
        <dbReference type="ChEBI" id="CHEBI:58048"/>
        <dbReference type="EC" id="3.5.1.1"/>
    </reaction>
</comment>
<dbReference type="CDD" id="cd08963">
    <property type="entry name" value="L-asparaginase_I"/>
    <property type="match status" value="1"/>
</dbReference>
<dbReference type="InterPro" id="IPR041725">
    <property type="entry name" value="L-asparaginase_I"/>
</dbReference>
<evidence type="ECO:0000256" key="4">
    <source>
        <dbReference type="ARBA" id="ARBA00049366"/>
    </source>
</evidence>
<dbReference type="SFLD" id="SFLDS00057">
    <property type="entry name" value="Glutaminase/Asparaginase"/>
    <property type="match status" value="1"/>
</dbReference>
<dbReference type="GO" id="GO:0004067">
    <property type="term" value="F:asparaginase activity"/>
    <property type="evidence" value="ECO:0007669"/>
    <property type="project" value="UniProtKB-UniRule"/>
</dbReference>
<dbReference type="PANTHER" id="PTHR11707">
    <property type="entry name" value="L-ASPARAGINASE"/>
    <property type="match status" value="1"/>
</dbReference>
<dbReference type="PROSITE" id="PS51732">
    <property type="entry name" value="ASN_GLN_ASE_3"/>
    <property type="match status" value="1"/>
</dbReference>
<dbReference type="FunFam" id="3.40.50.1170:FF:000001">
    <property type="entry name" value="L-asparaginase 2"/>
    <property type="match status" value="1"/>
</dbReference>
<accession>A0ABD3M805</accession>
<feature type="compositionally biased region" description="Polar residues" evidence="7">
    <location>
        <begin position="155"/>
        <end position="182"/>
    </location>
</feature>
<evidence type="ECO:0000256" key="3">
    <source>
        <dbReference type="ARBA" id="ARBA00022801"/>
    </source>
</evidence>
<dbReference type="Gene3D" id="3.40.50.1170">
    <property type="entry name" value="L-asparaginase, N-terminal domain"/>
    <property type="match status" value="1"/>
</dbReference>
<sequence>MQRSTSPLEMKTRSQCSRALAVPIACLICRSENVTSLPLVPPMLFGGKGAGAASLIFSHRSSLSYLSANDDGNINFNDGSKVMRDVFTIQSDDQGSTESKSMSTTLSLFDQKQWDHRQNKLNRNAMWPQDHGRKRNGITSTRIAVPKKELRDFISGNTSKMSSGRTVPKSSVGATNDNTKQPPTMPVLDDGFVQKQANHRRSKLSRDLLWPQDHYRKKSSVVLSREEKLDMKSGVGISGVGVGITAASSETNENGPPKALSSDPSQNFNFEKPRGVRRRNSNNNNFGRRKPMLPQSQHDLWKMKSVDGFFIPRTEESPMMEVNTDIDSVGTTDDAQTAPPRTELNSLPVHRSIASDAGPLWKEELRDDAIHPLFSSRKRVLVLCTGGTLTMSNDPSKGNSLVPVQGALTSYLAGMRELTEDPDMPEIISHEYHPLIDSSDMGPGDWAMLARDISTNYYYFDGFVVLMGTDTMAYAASALSFMLQNLGKPVIFTGSQIPLREPYNDARKNLIMATIFASSDTVSEVCIFFHDRLLRGCRATKVNTSKLKAFDSPNLSPLAEIGINIEENYHIFRPPPRGSFKINTSMDTRLITLRLVPGFDDASMKAMIDAATQTHLKGLILQLYGTGNLPSVKDDLVQCLANATAAGVVVVATTQCLSGSVIMGHYATGQKLIGAGVVSAGDMTVEAATTKLAYLLGRGDLSISEVRDLMTVDLRGEMTPESDLPPPPLASTYQRVIAQKNRSRRF</sequence>
<keyword evidence="3" id="KW-0378">Hydrolase</keyword>
<organism evidence="10 11">
    <name type="scientific">Discostella pseudostelligera</name>
    <dbReference type="NCBI Taxonomy" id="259834"/>
    <lineage>
        <taxon>Eukaryota</taxon>
        <taxon>Sar</taxon>
        <taxon>Stramenopiles</taxon>
        <taxon>Ochrophyta</taxon>
        <taxon>Bacillariophyta</taxon>
        <taxon>Coscinodiscophyceae</taxon>
        <taxon>Thalassiosirophycidae</taxon>
        <taxon>Stephanodiscales</taxon>
        <taxon>Stephanodiscaceae</taxon>
        <taxon>Discostella</taxon>
    </lineage>
</organism>
<dbReference type="Gene3D" id="3.40.50.40">
    <property type="match status" value="1"/>
</dbReference>
<feature type="active site" description="O-isoaspartyl threonine intermediate" evidence="5">
    <location>
        <position position="388"/>
    </location>
</feature>
<dbReference type="InterPro" id="IPR037152">
    <property type="entry name" value="L-asparaginase_N_sf"/>
</dbReference>
<protein>
    <recommendedName>
        <fullName evidence="2">asparaginase</fullName>
        <ecNumber evidence="2">3.5.1.1</ecNumber>
    </recommendedName>
</protein>
<dbReference type="Pfam" id="PF00710">
    <property type="entry name" value="Asparaginase"/>
    <property type="match status" value="1"/>
</dbReference>
<dbReference type="InterPro" id="IPR036152">
    <property type="entry name" value="Asp/glu_Ase-like_sf"/>
</dbReference>
<evidence type="ECO:0000256" key="1">
    <source>
        <dbReference type="ARBA" id="ARBA00010518"/>
    </source>
</evidence>
<dbReference type="FunFam" id="3.40.50.40:FF:000001">
    <property type="entry name" value="L-asparaginase 1"/>
    <property type="match status" value="1"/>
</dbReference>
<feature type="binding site" evidence="6">
    <location>
        <begin position="469"/>
        <end position="470"/>
    </location>
    <ligand>
        <name>substrate</name>
    </ligand>
</feature>
<evidence type="ECO:0000256" key="7">
    <source>
        <dbReference type="SAM" id="MobiDB-lite"/>
    </source>
</evidence>
<dbReference type="SMART" id="SM00870">
    <property type="entry name" value="Asparaginase"/>
    <property type="match status" value="1"/>
</dbReference>
<feature type="region of interest" description="Disordered" evidence="7">
    <location>
        <begin position="155"/>
        <end position="187"/>
    </location>
</feature>
<feature type="domain" description="Asparaginase/glutaminase C-terminal" evidence="9">
    <location>
        <begin position="593"/>
        <end position="710"/>
    </location>
</feature>
<dbReference type="PRINTS" id="PR00139">
    <property type="entry name" value="ASNGLNASE"/>
</dbReference>
<feature type="domain" description="L-asparaginase N-terminal" evidence="8">
    <location>
        <begin position="379"/>
        <end position="568"/>
    </location>
</feature>
<evidence type="ECO:0000259" key="9">
    <source>
        <dbReference type="Pfam" id="PF17763"/>
    </source>
</evidence>
<dbReference type="Proteomes" id="UP001530293">
    <property type="component" value="Unassembled WGS sequence"/>
</dbReference>
<proteinExistence type="inferred from homology"/>
<dbReference type="EC" id="3.5.1.1" evidence="2"/>
<dbReference type="PANTHER" id="PTHR11707:SF28">
    <property type="entry name" value="60 KDA LYSOPHOSPHOLIPASE"/>
    <property type="match status" value="1"/>
</dbReference>
<dbReference type="InterPro" id="IPR027474">
    <property type="entry name" value="L-asparaginase_N"/>
</dbReference>